<dbReference type="EMBL" id="RQTK01000093">
    <property type="protein sequence ID" value="RUS88084.1"/>
    <property type="molecule type" value="Genomic_DNA"/>
</dbReference>
<dbReference type="Proteomes" id="UP000271974">
    <property type="component" value="Unassembled WGS sequence"/>
</dbReference>
<gene>
    <name evidence="1" type="ORF">EGW08_004137</name>
</gene>
<evidence type="ECO:0000313" key="2">
    <source>
        <dbReference type="Proteomes" id="UP000271974"/>
    </source>
</evidence>
<dbReference type="AlphaFoldDB" id="A0A3S0ZVZ9"/>
<protein>
    <submittedName>
        <fullName evidence="1">Uncharacterized protein</fullName>
    </submittedName>
</protein>
<organism evidence="1 2">
    <name type="scientific">Elysia chlorotica</name>
    <name type="common">Eastern emerald elysia</name>
    <name type="synonym">Sea slug</name>
    <dbReference type="NCBI Taxonomy" id="188477"/>
    <lineage>
        <taxon>Eukaryota</taxon>
        <taxon>Metazoa</taxon>
        <taxon>Spiralia</taxon>
        <taxon>Lophotrochozoa</taxon>
        <taxon>Mollusca</taxon>
        <taxon>Gastropoda</taxon>
        <taxon>Heterobranchia</taxon>
        <taxon>Euthyneura</taxon>
        <taxon>Panpulmonata</taxon>
        <taxon>Sacoglossa</taxon>
        <taxon>Placobranchoidea</taxon>
        <taxon>Plakobranchidae</taxon>
        <taxon>Elysia</taxon>
    </lineage>
</organism>
<proteinExistence type="predicted"/>
<evidence type="ECO:0000313" key="1">
    <source>
        <dbReference type="EMBL" id="RUS88084.1"/>
    </source>
</evidence>
<name>A0A3S0ZVZ9_ELYCH</name>
<sequence>MCPDVPTHGSCTISKSCFDLSYNAHTSTRQTETVPRKEGEEHHGLYSSLKNYTLGYRCRSYKVVCSHILGLFHHIIKIKELRDFGLEYSCCQTLVRALPVPHQVMMAKVRLKLLKVLLMLTW</sequence>
<accession>A0A3S0ZVZ9</accession>
<keyword evidence="2" id="KW-1185">Reference proteome</keyword>
<comment type="caution">
    <text evidence="1">The sequence shown here is derived from an EMBL/GenBank/DDBJ whole genome shotgun (WGS) entry which is preliminary data.</text>
</comment>
<reference evidence="1 2" key="1">
    <citation type="submission" date="2019-01" db="EMBL/GenBank/DDBJ databases">
        <title>A draft genome assembly of the solar-powered sea slug Elysia chlorotica.</title>
        <authorList>
            <person name="Cai H."/>
            <person name="Li Q."/>
            <person name="Fang X."/>
            <person name="Li J."/>
            <person name="Curtis N.E."/>
            <person name="Altenburger A."/>
            <person name="Shibata T."/>
            <person name="Feng M."/>
            <person name="Maeda T."/>
            <person name="Schwartz J.A."/>
            <person name="Shigenobu S."/>
            <person name="Lundholm N."/>
            <person name="Nishiyama T."/>
            <person name="Yang H."/>
            <person name="Hasebe M."/>
            <person name="Li S."/>
            <person name="Pierce S.K."/>
            <person name="Wang J."/>
        </authorList>
    </citation>
    <scope>NUCLEOTIDE SEQUENCE [LARGE SCALE GENOMIC DNA]</scope>
    <source>
        <strain evidence="1">EC2010</strain>
        <tissue evidence="1">Whole organism of an adult</tissue>
    </source>
</reference>